<dbReference type="EMBL" id="NHOQ01001816">
    <property type="protein sequence ID" value="PWA22015.1"/>
    <property type="molecule type" value="Genomic_DNA"/>
</dbReference>
<organism evidence="2 3">
    <name type="scientific">Gambusia affinis</name>
    <name type="common">Western mosquitofish</name>
    <name type="synonym">Heterandria affinis</name>
    <dbReference type="NCBI Taxonomy" id="33528"/>
    <lineage>
        <taxon>Eukaryota</taxon>
        <taxon>Metazoa</taxon>
        <taxon>Chordata</taxon>
        <taxon>Craniata</taxon>
        <taxon>Vertebrata</taxon>
        <taxon>Euteleostomi</taxon>
        <taxon>Actinopterygii</taxon>
        <taxon>Neopterygii</taxon>
        <taxon>Teleostei</taxon>
        <taxon>Neoteleostei</taxon>
        <taxon>Acanthomorphata</taxon>
        <taxon>Ovalentaria</taxon>
        <taxon>Atherinomorphae</taxon>
        <taxon>Cyprinodontiformes</taxon>
        <taxon>Poeciliidae</taxon>
        <taxon>Poeciliinae</taxon>
        <taxon>Gambusia</taxon>
    </lineage>
</organism>
<evidence type="ECO:0000313" key="3">
    <source>
        <dbReference type="Proteomes" id="UP000250572"/>
    </source>
</evidence>
<feature type="compositionally biased region" description="Basic and acidic residues" evidence="1">
    <location>
        <begin position="593"/>
        <end position="615"/>
    </location>
</feature>
<evidence type="ECO:0000313" key="2">
    <source>
        <dbReference type="EMBL" id="PWA22015.1"/>
    </source>
</evidence>
<feature type="region of interest" description="Disordered" evidence="1">
    <location>
        <begin position="179"/>
        <end position="210"/>
    </location>
</feature>
<dbReference type="AlphaFoldDB" id="A0A315VG44"/>
<feature type="compositionally biased region" description="Basic residues" evidence="1">
    <location>
        <begin position="389"/>
        <end position="399"/>
    </location>
</feature>
<feature type="compositionally biased region" description="Basic and acidic residues" evidence="1">
    <location>
        <begin position="420"/>
        <end position="430"/>
    </location>
</feature>
<feature type="compositionally biased region" description="Low complexity" evidence="1">
    <location>
        <begin position="554"/>
        <end position="583"/>
    </location>
</feature>
<feature type="region of interest" description="Disordered" evidence="1">
    <location>
        <begin position="388"/>
        <end position="442"/>
    </location>
</feature>
<name>A0A315VG44_GAMAF</name>
<feature type="region of interest" description="Disordered" evidence="1">
    <location>
        <begin position="333"/>
        <end position="370"/>
    </location>
</feature>
<protein>
    <submittedName>
        <fullName evidence="2">Uncharacterized protein</fullName>
    </submittedName>
</protein>
<accession>A0A315VG44</accession>
<sequence>METCLLDGKRDVHLSQEEKKKRKRRRAINMKKFELCETAEYCVMTDTAEEDQTFCRWPTAPDGYIPNSIIRSWRKKRKRSSGEDFWEEFFSVNLYIDKDELNEEEERTADKVFYSYFDVDKIDISEIGRKKSVGPKLLGRRKSSRGRKTGRKVSIKQKIIQKKKESGYDLGSLALQSDMQQRKSLKTSRRSLVSQRSDRRRSGRLSKAGIEEGLQLGLGEGIQHPSQEFDTVPGEGQQPSVDYGDVDISKQDDQTQISTTETPLPKAPPPTPEDQKFKRKVTFELPQEQYLPQSTDKHDKYRSKLALTKNAMSFFRKQKEAFSPQMKRAKFSSGIRRFSYGRRKSRRGSPAARESINFKRGKSSTGKRQTGLTKALDFSLAHFSTGLHRQAKYNRRRSRVSSSLSTRSRKRSKVQPESPSDLKEEGDRKLPPSLSLGPISDNRALPEWRKNLYKLIALKGFRSSRAQRRFSVEYPNEPSIASKLSAKIPILQQGQAEKSQQEKQKIELKKRTMPTRQQPTKKQFAAEHPQESPSASEPSHRRNLTKVFKLMKTTEPTKQQTTTEQFAAEQQQAFTQASQPSTTMLQMGQSEASLREGQEIELKKSTEPTDQRSHLYGESTGASPYAEATPYAGPS</sequence>
<feature type="non-terminal residue" evidence="2">
    <location>
        <position position="635"/>
    </location>
</feature>
<evidence type="ECO:0000256" key="1">
    <source>
        <dbReference type="SAM" id="MobiDB-lite"/>
    </source>
</evidence>
<feature type="region of interest" description="Disordered" evidence="1">
    <location>
        <begin position="135"/>
        <end position="156"/>
    </location>
</feature>
<feature type="compositionally biased region" description="Basic and acidic residues" evidence="1">
    <location>
        <begin position="499"/>
        <end position="510"/>
    </location>
</feature>
<feature type="region of interest" description="Disordered" evidence="1">
    <location>
        <begin position="554"/>
        <end position="635"/>
    </location>
</feature>
<feature type="region of interest" description="Disordered" evidence="1">
    <location>
        <begin position="224"/>
        <end position="276"/>
    </location>
</feature>
<dbReference type="Proteomes" id="UP000250572">
    <property type="component" value="Unassembled WGS sequence"/>
</dbReference>
<gene>
    <name evidence="2" type="ORF">CCH79_00010248</name>
</gene>
<comment type="caution">
    <text evidence="2">The sequence shown here is derived from an EMBL/GenBank/DDBJ whole genome shotgun (WGS) entry which is preliminary data.</text>
</comment>
<feature type="region of interest" description="Disordered" evidence="1">
    <location>
        <begin position="492"/>
        <end position="542"/>
    </location>
</feature>
<reference evidence="2 3" key="1">
    <citation type="journal article" date="2018" name="G3 (Bethesda)">
        <title>A High-Quality Reference Genome for the Invasive Mosquitofish Gambusia affinis Using a Chicago Library.</title>
        <authorList>
            <person name="Hoffberg S.L."/>
            <person name="Troendle N.J."/>
            <person name="Glenn T.C."/>
            <person name="Mahmud O."/>
            <person name="Louha S."/>
            <person name="Chalopin D."/>
            <person name="Bennetzen J.L."/>
            <person name="Mauricio R."/>
        </authorList>
    </citation>
    <scope>NUCLEOTIDE SEQUENCE [LARGE SCALE GENOMIC DNA]</scope>
    <source>
        <strain evidence="2">NE01/NJP1002.9</strain>
        <tissue evidence="2">Muscle</tissue>
    </source>
</reference>
<proteinExistence type="predicted"/>
<keyword evidence="3" id="KW-1185">Reference proteome</keyword>